<gene>
    <name evidence="2" type="primary">19.4</name>
    <name evidence="2" type="ORF">SPO1_108</name>
</gene>
<dbReference type="KEGG" id="vg:7009098"/>
<keyword evidence="1" id="KW-1133">Transmembrane helix</keyword>
<keyword evidence="1" id="KW-0812">Transmembrane</keyword>
<evidence type="ECO:0000256" key="1">
    <source>
        <dbReference type="SAM" id="Phobius"/>
    </source>
</evidence>
<keyword evidence="1" id="KW-0472">Membrane</keyword>
<evidence type="ECO:0000313" key="3">
    <source>
        <dbReference type="Proteomes" id="UP000001590"/>
    </source>
</evidence>
<keyword evidence="3" id="KW-1185">Reference proteome</keyword>
<accession>B6V2R5</accession>
<sequence>MEQFVNALVQAGVEIIVIILGALLSLVSAKAVKVLNTIKKKDETGIVDAVTDAVVNLAEKELSGAKGLEKRDYAVKKAVEILHSKGLKSITETEILAGIEAGVKKMPKKIGATLSIDGLSQNVE</sequence>
<protein>
    <submittedName>
        <fullName evidence="2">Gp19.4</fullName>
    </submittedName>
</protein>
<name>B6V2R5_BPSP1</name>
<dbReference type="Proteomes" id="UP000001590">
    <property type="component" value="Segment"/>
</dbReference>
<reference evidence="2 3" key="1">
    <citation type="journal article" date="2009" name="J. Mol. Biol.">
        <title>The genome of Bacillus subtilis bacteriophage SPO1.</title>
        <authorList>
            <person name="Stewart C.R."/>
            <person name="Casjens S.R."/>
            <person name="Cresawn S.G."/>
            <person name="Houtz J.M."/>
            <person name="Smith A.L."/>
            <person name="Ford M.E."/>
            <person name="Peebles C.L."/>
            <person name="Hatfull G.F."/>
            <person name="Hendrix R.W."/>
            <person name="Huang W.M."/>
            <person name="Pedulla M.L."/>
        </authorList>
    </citation>
    <scope>NUCLEOTIDE SEQUENCE [LARGE SCALE GENOMIC DNA]</scope>
</reference>
<feature type="transmembrane region" description="Helical" evidence="1">
    <location>
        <begin position="12"/>
        <end position="32"/>
    </location>
</feature>
<organism evidence="2 3">
    <name type="scientific">Bacillus phage SP01</name>
    <name type="common">Bacteriophage SP01</name>
    <dbReference type="NCBI Taxonomy" id="2884427"/>
    <lineage>
        <taxon>Viruses</taxon>
        <taxon>Duplodnaviria</taxon>
        <taxon>Heunggongvirae</taxon>
        <taxon>Uroviricota</taxon>
        <taxon>Caudoviricetes</taxon>
        <taxon>Herelleviridae</taxon>
        <taxon>Spounavirinae</taxon>
        <taxon>Okubovirus</taxon>
        <taxon>Okubovirus SPO1</taxon>
    </lineage>
</organism>
<proteinExistence type="predicted"/>
<dbReference type="InterPro" id="IPR010026">
    <property type="entry name" value="Phage_holin_LL-H"/>
</dbReference>
<dbReference type="GeneID" id="7009098"/>
<dbReference type="EMBL" id="FJ230960">
    <property type="protein sequence ID" value="ACI91009.1"/>
    <property type="molecule type" value="Genomic_DNA"/>
</dbReference>
<dbReference type="Pfam" id="PF09682">
    <property type="entry name" value="Phage_holin_6_1"/>
    <property type="match status" value="1"/>
</dbReference>
<organismHost>
    <name type="scientific">Bacillus subtilis</name>
    <dbReference type="NCBI Taxonomy" id="1423"/>
</organismHost>
<dbReference type="RefSeq" id="YP_002300380.1">
    <property type="nucleotide sequence ID" value="NC_011421.1"/>
</dbReference>
<evidence type="ECO:0000313" key="2">
    <source>
        <dbReference type="EMBL" id="ACI91009.1"/>
    </source>
</evidence>